<dbReference type="GO" id="GO:0003824">
    <property type="term" value="F:catalytic activity"/>
    <property type="evidence" value="ECO:0007669"/>
    <property type="project" value="InterPro"/>
</dbReference>
<accession>A0AB33Z2Y1</accession>
<comment type="similarity">
    <text evidence="1 2">Belongs to the enoyl-CoA hydratase/isomerase family.</text>
</comment>
<dbReference type="AlphaFoldDB" id="A0AB33Z2Y1"/>
<dbReference type="InterPro" id="IPR029045">
    <property type="entry name" value="ClpP/crotonase-like_dom_sf"/>
</dbReference>
<evidence type="ECO:0000256" key="2">
    <source>
        <dbReference type="RuleBase" id="RU003707"/>
    </source>
</evidence>
<dbReference type="Gene3D" id="3.90.226.10">
    <property type="entry name" value="2-enoyl-CoA Hydratase, Chain A, domain 1"/>
    <property type="match status" value="1"/>
</dbReference>
<keyword evidence="4" id="KW-1185">Reference proteome</keyword>
<evidence type="ECO:0000256" key="1">
    <source>
        <dbReference type="ARBA" id="ARBA00005254"/>
    </source>
</evidence>
<sequence length="267" mass="28832">MDKKLSYKTVKLEINNKIATVTLSDPASRNAITDPTLLEEVKTVFMGIQDNPAVSVCILTGEGKGFSSGGNVKDMLNREKMFAGDQLAVQNNYRKGIHSLSKLLYSIEIPIIAAVNGAAAGAGFDMALLCDIRIASERASFCSSFLNLAVIPGDGACWLLRKTVGAQKAAELILTGKTVAAQEALEMGLLLKLVEHDQLMTAATELASSIAEKSRETLVVTKRLLRSTDSLSYADHLDLCSANQAMFHHTAEHQAALENFFNKKSNK</sequence>
<evidence type="ECO:0000313" key="4">
    <source>
        <dbReference type="Proteomes" id="UP000015462"/>
    </source>
</evidence>
<dbReference type="EMBL" id="ASHL01000003">
    <property type="protein sequence ID" value="EPD13403.1"/>
    <property type="molecule type" value="Genomic_DNA"/>
</dbReference>
<protein>
    <submittedName>
        <fullName evidence="3">Enoyl-CoA hydratase / short chain enoyl-CoA hydratase</fullName>
    </submittedName>
</protein>
<dbReference type="InterPro" id="IPR001753">
    <property type="entry name" value="Enoyl-CoA_hydra/iso"/>
</dbReference>
<dbReference type="RefSeq" id="WP_015006033.1">
    <property type="nucleotide sequence ID" value="NZ_FQZJ01000005.1"/>
</dbReference>
<dbReference type="PROSITE" id="PS00166">
    <property type="entry name" value="ENOYL_COA_HYDRATASE"/>
    <property type="match status" value="1"/>
</dbReference>
<dbReference type="CDD" id="cd06558">
    <property type="entry name" value="crotonase-like"/>
    <property type="match status" value="1"/>
</dbReference>
<dbReference type="SUPFAM" id="SSF52096">
    <property type="entry name" value="ClpP/crotonase"/>
    <property type="match status" value="1"/>
</dbReference>
<reference evidence="3 4" key="1">
    <citation type="journal article" date="2013" name="Genome Announc.">
        <title>Genome Sequence of the Pyrene- and Fluoranthene-Degrading Bacterium Cycloclasticus sp. Strain PY97M.</title>
        <authorList>
            <person name="Cui Z."/>
            <person name="Xu G."/>
            <person name="Li Q."/>
            <person name="Gao W."/>
            <person name="Zheng L."/>
        </authorList>
    </citation>
    <scope>NUCLEOTIDE SEQUENCE [LARGE SCALE GENOMIC DNA]</scope>
    <source>
        <strain evidence="3 4">PY97M</strain>
    </source>
</reference>
<organism evidence="3 4">
    <name type="scientific">Cycloclasticus pugetii</name>
    <dbReference type="NCBI Taxonomy" id="34068"/>
    <lineage>
        <taxon>Bacteria</taxon>
        <taxon>Pseudomonadati</taxon>
        <taxon>Pseudomonadota</taxon>
        <taxon>Gammaproteobacteria</taxon>
        <taxon>Thiotrichales</taxon>
        <taxon>Piscirickettsiaceae</taxon>
        <taxon>Cycloclasticus</taxon>
    </lineage>
</organism>
<dbReference type="PANTHER" id="PTHR43802:SF1">
    <property type="entry name" value="IP11341P-RELATED"/>
    <property type="match status" value="1"/>
</dbReference>
<dbReference type="InterPro" id="IPR018376">
    <property type="entry name" value="Enoyl-CoA_hyd/isom_CS"/>
</dbReference>
<gene>
    <name evidence="3" type="ORF">L196_05106</name>
</gene>
<dbReference type="Proteomes" id="UP000015462">
    <property type="component" value="Unassembled WGS sequence"/>
</dbReference>
<proteinExistence type="inferred from homology"/>
<evidence type="ECO:0000313" key="3">
    <source>
        <dbReference type="EMBL" id="EPD13403.1"/>
    </source>
</evidence>
<dbReference type="Pfam" id="PF00378">
    <property type="entry name" value="ECH_1"/>
    <property type="match status" value="1"/>
</dbReference>
<name>A0AB33Z2Y1_9GAMM</name>
<comment type="caution">
    <text evidence="3">The sequence shown here is derived from an EMBL/GenBank/DDBJ whole genome shotgun (WGS) entry which is preliminary data.</text>
</comment>
<dbReference type="PANTHER" id="PTHR43802">
    <property type="entry name" value="ENOYL-COA HYDRATASE"/>
    <property type="match status" value="1"/>
</dbReference>